<dbReference type="AlphaFoldDB" id="A0A8J5KHE7"/>
<comment type="caution">
    <text evidence="2">The sequence shown here is derived from an EMBL/GenBank/DDBJ whole genome shotgun (WGS) entry which is preliminary data.</text>
</comment>
<name>A0A8J5KHE7_ZINOF</name>
<dbReference type="Pfam" id="PF07727">
    <property type="entry name" value="RVT_2"/>
    <property type="match status" value="1"/>
</dbReference>
<gene>
    <name evidence="2" type="ORF">ZIOFF_065842</name>
</gene>
<keyword evidence="3" id="KW-1185">Reference proteome</keyword>
<protein>
    <recommendedName>
        <fullName evidence="1">Reverse transcriptase Ty1/copia-type domain-containing protein</fullName>
    </recommendedName>
</protein>
<accession>A0A8J5KHE7</accession>
<organism evidence="2 3">
    <name type="scientific">Zingiber officinale</name>
    <name type="common">Ginger</name>
    <name type="synonym">Amomum zingiber</name>
    <dbReference type="NCBI Taxonomy" id="94328"/>
    <lineage>
        <taxon>Eukaryota</taxon>
        <taxon>Viridiplantae</taxon>
        <taxon>Streptophyta</taxon>
        <taxon>Embryophyta</taxon>
        <taxon>Tracheophyta</taxon>
        <taxon>Spermatophyta</taxon>
        <taxon>Magnoliopsida</taxon>
        <taxon>Liliopsida</taxon>
        <taxon>Zingiberales</taxon>
        <taxon>Zingiberaceae</taxon>
        <taxon>Zingiber</taxon>
    </lineage>
</organism>
<dbReference type="Proteomes" id="UP000734854">
    <property type="component" value="Unassembled WGS sequence"/>
</dbReference>
<evidence type="ECO:0000313" key="3">
    <source>
        <dbReference type="Proteomes" id="UP000734854"/>
    </source>
</evidence>
<dbReference type="InterPro" id="IPR013103">
    <property type="entry name" value="RVT_2"/>
</dbReference>
<feature type="domain" description="Reverse transcriptase Ty1/copia-type" evidence="1">
    <location>
        <begin position="7"/>
        <end position="110"/>
    </location>
</feature>
<evidence type="ECO:0000259" key="1">
    <source>
        <dbReference type="Pfam" id="PF07727"/>
    </source>
</evidence>
<reference evidence="2 3" key="1">
    <citation type="submission" date="2020-08" db="EMBL/GenBank/DDBJ databases">
        <title>Plant Genome Project.</title>
        <authorList>
            <person name="Zhang R.-G."/>
        </authorList>
    </citation>
    <scope>NUCLEOTIDE SEQUENCE [LARGE SCALE GENOMIC DNA]</scope>
    <source>
        <tissue evidence="2">Rhizome</tissue>
    </source>
</reference>
<proteinExistence type="predicted"/>
<dbReference type="EMBL" id="JACMSC010000018">
    <property type="protein sequence ID" value="KAG6476597.1"/>
    <property type="molecule type" value="Genomic_DNA"/>
</dbReference>
<sequence>MRSAEFSDHVCRLHKVLYGLKQAPRAWYLELCAFLVSFGFVVSRVDTSLFVYFRDGNLIYFLVYIDDLIITGSDASSVDVIVCNLHAKFAIKELGALSLFCGVELVYAADASASMEQLPSGCVTTGIGETAMKKESNVDLAAEETNLPASLVPATMYDRIARLLPLMRPTCTPLWLALALLRDALSTASTALAAMGGSYFSMIMARPLLQPNHLTTGAIVMRLMKASHDVDRSCFYSASIFY</sequence>
<evidence type="ECO:0000313" key="2">
    <source>
        <dbReference type="EMBL" id="KAG6476597.1"/>
    </source>
</evidence>